<dbReference type="SMART" id="SM00487">
    <property type="entry name" value="DEXDc"/>
    <property type="match status" value="1"/>
</dbReference>
<keyword evidence="7 15" id="KW-0067">ATP-binding</keyword>
<dbReference type="InterPro" id="IPR011545">
    <property type="entry name" value="DEAD/DEAH_box_helicase_dom"/>
</dbReference>
<evidence type="ECO:0000256" key="14">
    <source>
        <dbReference type="ARBA" id="ARBA00048988"/>
    </source>
</evidence>
<dbReference type="CDD" id="cd17992">
    <property type="entry name" value="DEXHc_RecG"/>
    <property type="match status" value="1"/>
</dbReference>
<dbReference type="GO" id="GO:0003677">
    <property type="term" value="F:DNA binding"/>
    <property type="evidence" value="ECO:0007669"/>
    <property type="project" value="UniProtKB-KW"/>
</dbReference>
<sequence>MADLNKPVQFLKGVGPRRAKQLERMGIFTLWDLLYHFPREYQDRSIIRPVHTFAHGDIATVKGTVLASQETKPRRGLIITKLVLQEGGGTFYAVWFNQPYIRKQYPPGKKLLITGKVDRGFGVPQVHVTDHEVLEGDEGLHSGRIVPIYPLSENISQRFLRTLLKTTLDQIGSQVQEFLPDGLLDRYNLPCLPEALQEIHFPHNTSSCERARKRFILEELFLFQLGLGLQRNRNIKKAKKHKYMKESLTGMLLKNLPFRLTPAQQRVWQEIESDLVGPYPMNRLLQGDVGAGKTVVAALALCKAAGSGLQSALMAPTELLAEQHAKSIMGLLTPLGIRVALLTGSTRRGRKQLLEGVAGGEIQVVIGTHALIQGEVEFKNLALVVVDEQHRFGVRQRAALQDKGITPDVLVMTATPIPRTLALTLYGDLDVSVIDQMPPGRQSIKTHLLSLAQAGKAVGLIKQQADQGRQAYVVCPLVEESEKIDTQAAIELYERLKKALSGYTVGLLHGRMKSTDKETVMDGFRRGDIDVLVSTTVIEVGVDVPNATVMVIWDAQRFGLAQLHQLRGRVGRGSHQSYCIMVGDPVTREAKERLAAMCRTQDGFALAEEDLKLRGPGEFFGTRQSGLPDFKMANLVRDSREIEQAKREAERLLKEDPYLLQPQNKLLFEQFARRFPDFIKYSDVS</sequence>
<dbReference type="OrthoDB" id="9804325at2"/>
<gene>
    <name evidence="18" type="ORF">SAMN02745133_02307</name>
</gene>
<name>A0A1M5AKL4_9FIRM</name>
<dbReference type="InterPro" id="IPR045562">
    <property type="entry name" value="RecG_dom3_C"/>
</dbReference>
<evidence type="ECO:0000256" key="13">
    <source>
        <dbReference type="ARBA" id="ARBA00034808"/>
    </source>
</evidence>
<dbReference type="GO" id="GO:0006281">
    <property type="term" value="P:DNA repair"/>
    <property type="evidence" value="ECO:0007669"/>
    <property type="project" value="UniProtKB-UniRule"/>
</dbReference>
<keyword evidence="10 15" id="KW-0234">DNA repair</keyword>
<dbReference type="InterPro" id="IPR014001">
    <property type="entry name" value="Helicase_ATP-bd"/>
</dbReference>
<dbReference type="PROSITE" id="PS51194">
    <property type="entry name" value="HELICASE_CTER"/>
    <property type="match status" value="1"/>
</dbReference>
<evidence type="ECO:0000313" key="18">
    <source>
        <dbReference type="EMBL" id="SHF30818.1"/>
    </source>
</evidence>
<reference evidence="19" key="1">
    <citation type="submission" date="2016-11" db="EMBL/GenBank/DDBJ databases">
        <authorList>
            <person name="Varghese N."/>
            <person name="Submissions S."/>
        </authorList>
    </citation>
    <scope>NUCLEOTIDE SEQUENCE [LARGE SCALE GENOMIC DNA]</scope>
    <source>
        <strain evidence="19">DSM 12395</strain>
    </source>
</reference>
<proteinExistence type="inferred from homology"/>
<evidence type="ECO:0000256" key="6">
    <source>
        <dbReference type="ARBA" id="ARBA00022806"/>
    </source>
</evidence>
<dbReference type="InterPro" id="IPR047112">
    <property type="entry name" value="RecG/Mfd"/>
</dbReference>
<dbReference type="EMBL" id="FQUY01000018">
    <property type="protein sequence ID" value="SHF30818.1"/>
    <property type="molecule type" value="Genomic_DNA"/>
</dbReference>
<keyword evidence="11" id="KW-0413">Isomerase</keyword>
<keyword evidence="3 15" id="KW-0547">Nucleotide-binding</keyword>
<dbReference type="GO" id="GO:0043138">
    <property type="term" value="F:3'-5' DNA helicase activity"/>
    <property type="evidence" value="ECO:0007669"/>
    <property type="project" value="UniProtKB-EC"/>
</dbReference>
<evidence type="ECO:0000256" key="1">
    <source>
        <dbReference type="ARBA" id="ARBA00007504"/>
    </source>
</evidence>
<dbReference type="InterPro" id="IPR001650">
    <property type="entry name" value="Helicase_C-like"/>
</dbReference>
<dbReference type="SUPFAM" id="SSF50249">
    <property type="entry name" value="Nucleic acid-binding proteins"/>
    <property type="match status" value="1"/>
</dbReference>
<dbReference type="NCBIfam" id="NF008165">
    <property type="entry name" value="PRK10917.1-3"/>
    <property type="match status" value="1"/>
</dbReference>
<dbReference type="Pfam" id="PF19833">
    <property type="entry name" value="RecG_dom3_C"/>
    <property type="match status" value="1"/>
</dbReference>
<dbReference type="InterPro" id="IPR012340">
    <property type="entry name" value="NA-bd_OB-fold"/>
</dbReference>
<evidence type="ECO:0000256" key="3">
    <source>
        <dbReference type="ARBA" id="ARBA00022741"/>
    </source>
</evidence>
<dbReference type="STRING" id="1121429.SAMN02745133_02307"/>
<evidence type="ECO:0000256" key="15">
    <source>
        <dbReference type="RuleBase" id="RU363016"/>
    </source>
</evidence>
<dbReference type="Pfam" id="PF17191">
    <property type="entry name" value="RecG_wedge"/>
    <property type="match status" value="1"/>
</dbReference>
<dbReference type="Gene3D" id="3.40.50.300">
    <property type="entry name" value="P-loop containing nucleotide triphosphate hydrolases"/>
    <property type="match status" value="2"/>
</dbReference>
<comment type="catalytic activity">
    <reaction evidence="12 15">
        <text>Couples ATP hydrolysis with the unwinding of duplex DNA by translocating in the 3'-5' direction.</text>
        <dbReference type="EC" id="5.6.2.4"/>
    </reaction>
</comment>
<dbReference type="Pfam" id="PF00270">
    <property type="entry name" value="DEAD"/>
    <property type="match status" value="1"/>
</dbReference>
<evidence type="ECO:0000259" key="16">
    <source>
        <dbReference type="PROSITE" id="PS51192"/>
    </source>
</evidence>
<evidence type="ECO:0000256" key="5">
    <source>
        <dbReference type="ARBA" id="ARBA00022801"/>
    </source>
</evidence>
<evidence type="ECO:0000313" key="19">
    <source>
        <dbReference type="Proteomes" id="UP000184148"/>
    </source>
</evidence>
<dbReference type="EC" id="5.6.2.4" evidence="13 15"/>
<feature type="domain" description="Helicase ATP-binding" evidence="16">
    <location>
        <begin position="274"/>
        <end position="434"/>
    </location>
</feature>
<dbReference type="Proteomes" id="UP000184148">
    <property type="component" value="Unassembled WGS sequence"/>
</dbReference>
<comment type="similarity">
    <text evidence="1 15">Belongs to the helicase family. RecG subfamily.</text>
</comment>
<keyword evidence="6 15" id="KW-0347">Helicase</keyword>
<accession>A0A1M5AKL4</accession>
<dbReference type="SMART" id="SM00490">
    <property type="entry name" value="HELICc"/>
    <property type="match status" value="1"/>
</dbReference>
<feature type="domain" description="Helicase C-terminal" evidence="17">
    <location>
        <begin position="460"/>
        <end position="612"/>
    </location>
</feature>
<comment type="catalytic activity">
    <reaction evidence="14 15">
        <text>ATP + H2O = ADP + phosphate + H(+)</text>
        <dbReference type="Rhea" id="RHEA:13065"/>
        <dbReference type="ChEBI" id="CHEBI:15377"/>
        <dbReference type="ChEBI" id="CHEBI:15378"/>
        <dbReference type="ChEBI" id="CHEBI:30616"/>
        <dbReference type="ChEBI" id="CHEBI:43474"/>
        <dbReference type="ChEBI" id="CHEBI:456216"/>
        <dbReference type="EC" id="5.6.2.4"/>
    </reaction>
</comment>
<evidence type="ECO:0000256" key="7">
    <source>
        <dbReference type="ARBA" id="ARBA00022840"/>
    </source>
</evidence>
<dbReference type="InterPro" id="IPR027417">
    <property type="entry name" value="P-loop_NTPase"/>
</dbReference>
<dbReference type="CDD" id="cd04488">
    <property type="entry name" value="RecG_wedge_OBF"/>
    <property type="match status" value="1"/>
</dbReference>
<evidence type="ECO:0000256" key="2">
    <source>
        <dbReference type="ARBA" id="ARBA00017846"/>
    </source>
</evidence>
<keyword evidence="5 15" id="KW-0378">Hydrolase</keyword>
<dbReference type="InterPro" id="IPR004609">
    <property type="entry name" value="ATP-dep_DNA_helicase_RecG"/>
</dbReference>
<dbReference type="GO" id="GO:0006310">
    <property type="term" value="P:DNA recombination"/>
    <property type="evidence" value="ECO:0007669"/>
    <property type="project" value="UniProtKB-UniRule"/>
</dbReference>
<dbReference type="PANTHER" id="PTHR47964:SF1">
    <property type="entry name" value="ATP-DEPENDENT DNA HELICASE HOMOLOG RECG, CHLOROPLASTIC"/>
    <property type="match status" value="1"/>
</dbReference>
<evidence type="ECO:0000256" key="4">
    <source>
        <dbReference type="ARBA" id="ARBA00022763"/>
    </source>
</evidence>
<dbReference type="NCBIfam" id="TIGR00643">
    <property type="entry name" value="recG"/>
    <property type="match status" value="1"/>
</dbReference>
<dbReference type="GO" id="GO:0005524">
    <property type="term" value="F:ATP binding"/>
    <property type="evidence" value="ECO:0007669"/>
    <property type="project" value="UniProtKB-KW"/>
</dbReference>
<evidence type="ECO:0000256" key="12">
    <source>
        <dbReference type="ARBA" id="ARBA00034617"/>
    </source>
</evidence>
<evidence type="ECO:0000259" key="17">
    <source>
        <dbReference type="PROSITE" id="PS51194"/>
    </source>
</evidence>
<organism evidence="18 19">
    <name type="scientific">Desulforamulus putei DSM 12395</name>
    <dbReference type="NCBI Taxonomy" id="1121429"/>
    <lineage>
        <taxon>Bacteria</taxon>
        <taxon>Bacillati</taxon>
        <taxon>Bacillota</taxon>
        <taxon>Clostridia</taxon>
        <taxon>Eubacteriales</taxon>
        <taxon>Peptococcaceae</taxon>
        <taxon>Desulforamulus</taxon>
    </lineage>
</organism>
<keyword evidence="9 15" id="KW-0233">DNA recombination</keyword>
<keyword evidence="4 15" id="KW-0227">DNA damage</keyword>
<dbReference type="InterPro" id="IPR033454">
    <property type="entry name" value="RecG_wedge"/>
</dbReference>
<evidence type="ECO:0000256" key="11">
    <source>
        <dbReference type="ARBA" id="ARBA00023235"/>
    </source>
</evidence>
<evidence type="ECO:0000256" key="10">
    <source>
        <dbReference type="ARBA" id="ARBA00023204"/>
    </source>
</evidence>
<dbReference type="RefSeq" id="WP_073239540.1">
    <property type="nucleotide sequence ID" value="NZ_FQUY01000018.1"/>
</dbReference>
<dbReference type="AlphaFoldDB" id="A0A1M5AKL4"/>
<dbReference type="SUPFAM" id="SSF52540">
    <property type="entry name" value="P-loop containing nucleoside triphosphate hydrolases"/>
    <property type="match status" value="2"/>
</dbReference>
<dbReference type="NCBIfam" id="NF008168">
    <property type="entry name" value="PRK10917.2-2"/>
    <property type="match status" value="1"/>
</dbReference>
<keyword evidence="19" id="KW-1185">Reference proteome</keyword>
<evidence type="ECO:0000256" key="9">
    <source>
        <dbReference type="ARBA" id="ARBA00023172"/>
    </source>
</evidence>
<dbReference type="Pfam" id="PF00271">
    <property type="entry name" value="Helicase_C"/>
    <property type="match status" value="1"/>
</dbReference>
<comment type="function">
    <text evidence="15">Plays a critical role in recombination and DNA repair. Helps process Holliday junction intermediates to mature products by catalyzing branch migration. Has replication fork regression activity, unwinds stalled or blocked replication forks to make a HJ that can be resolved. Has a DNA unwinding activity characteristic of a DNA helicase with 3'-5' polarity.</text>
</comment>
<dbReference type="GO" id="GO:0016887">
    <property type="term" value="F:ATP hydrolysis activity"/>
    <property type="evidence" value="ECO:0007669"/>
    <property type="project" value="RHEA"/>
</dbReference>
<dbReference type="PROSITE" id="PS51192">
    <property type="entry name" value="HELICASE_ATP_BIND_1"/>
    <property type="match status" value="1"/>
</dbReference>
<dbReference type="Gene3D" id="2.40.50.140">
    <property type="entry name" value="Nucleic acid-binding proteins"/>
    <property type="match status" value="1"/>
</dbReference>
<dbReference type="PANTHER" id="PTHR47964">
    <property type="entry name" value="ATP-DEPENDENT DNA HELICASE HOMOLOG RECG, CHLOROPLASTIC"/>
    <property type="match status" value="1"/>
</dbReference>
<keyword evidence="8" id="KW-0238">DNA-binding</keyword>
<protein>
    <recommendedName>
        <fullName evidence="2 15">ATP-dependent DNA helicase RecG</fullName>
        <ecNumber evidence="13 15">5.6.2.4</ecNumber>
    </recommendedName>
</protein>
<evidence type="ECO:0000256" key="8">
    <source>
        <dbReference type="ARBA" id="ARBA00023125"/>
    </source>
</evidence>